<gene>
    <name evidence="11" type="ORF">SAMN05216498_2909</name>
</gene>
<keyword evidence="9" id="KW-0732">Signal</keyword>
<dbReference type="GO" id="GO:0005506">
    <property type="term" value="F:iron ion binding"/>
    <property type="evidence" value="ECO:0007669"/>
    <property type="project" value="InterPro"/>
</dbReference>
<evidence type="ECO:0000256" key="1">
    <source>
        <dbReference type="ARBA" id="ARBA00022448"/>
    </source>
</evidence>
<keyword evidence="2 6" id="KW-0349">Heme</keyword>
<evidence type="ECO:0000256" key="7">
    <source>
        <dbReference type="PIRSR" id="PIRSR000025-2"/>
    </source>
</evidence>
<evidence type="ECO:0000256" key="3">
    <source>
        <dbReference type="ARBA" id="ARBA00022723"/>
    </source>
</evidence>
<proteinExistence type="predicted"/>
<evidence type="ECO:0000256" key="5">
    <source>
        <dbReference type="ARBA" id="ARBA00023004"/>
    </source>
</evidence>
<protein>
    <submittedName>
        <fullName evidence="11">Cytochrome C oxidase, cbb3-type, subunit III</fullName>
    </submittedName>
</protein>
<comment type="PTM">
    <text evidence="6">Binds 1 heme c group covalently per subunit.</text>
</comment>
<keyword evidence="5 7" id="KW-0408">Iron</keyword>
<evidence type="ECO:0000256" key="6">
    <source>
        <dbReference type="PIRSR" id="PIRSR000025-1"/>
    </source>
</evidence>
<feature type="binding site" description="axial binding residue" evidence="7">
    <location>
        <position position="90"/>
    </location>
    <ligand>
        <name>heme c</name>
        <dbReference type="ChEBI" id="CHEBI:61717"/>
    </ligand>
    <ligandPart>
        <name>Fe</name>
        <dbReference type="ChEBI" id="CHEBI:18248"/>
    </ligandPart>
</feature>
<feature type="compositionally biased region" description="Low complexity" evidence="8">
    <location>
        <begin position="32"/>
        <end position="51"/>
    </location>
</feature>
<keyword evidence="1" id="KW-0813">Transport</keyword>
<dbReference type="Gene3D" id="1.10.760.10">
    <property type="entry name" value="Cytochrome c-like domain"/>
    <property type="match status" value="1"/>
</dbReference>
<dbReference type="InterPro" id="IPR036909">
    <property type="entry name" value="Cyt_c-like_dom_sf"/>
</dbReference>
<feature type="compositionally biased region" description="Low complexity" evidence="8">
    <location>
        <begin position="66"/>
        <end position="78"/>
    </location>
</feature>
<dbReference type="GO" id="GO:0009055">
    <property type="term" value="F:electron transfer activity"/>
    <property type="evidence" value="ECO:0007669"/>
    <property type="project" value="InterPro"/>
</dbReference>
<dbReference type="SUPFAM" id="SSF46626">
    <property type="entry name" value="Cytochrome c"/>
    <property type="match status" value="1"/>
</dbReference>
<evidence type="ECO:0000256" key="9">
    <source>
        <dbReference type="SAM" id="SignalP"/>
    </source>
</evidence>
<dbReference type="GO" id="GO:0016020">
    <property type="term" value="C:membrane"/>
    <property type="evidence" value="ECO:0007669"/>
    <property type="project" value="InterPro"/>
</dbReference>
<dbReference type="PANTHER" id="PTHR37823:SF3">
    <property type="entry name" value="CYTOCHROME C-551"/>
    <property type="match status" value="1"/>
</dbReference>
<dbReference type="InterPro" id="IPR012218">
    <property type="entry name" value="Cyt_c_BACSU-c550-type"/>
</dbReference>
<dbReference type="InterPro" id="IPR009056">
    <property type="entry name" value="Cyt_c-like_dom"/>
</dbReference>
<evidence type="ECO:0000256" key="8">
    <source>
        <dbReference type="SAM" id="MobiDB-lite"/>
    </source>
</evidence>
<dbReference type="GO" id="GO:0020037">
    <property type="term" value="F:heme binding"/>
    <property type="evidence" value="ECO:0007669"/>
    <property type="project" value="InterPro"/>
</dbReference>
<reference evidence="11 12" key="1">
    <citation type="submission" date="2016-10" db="EMBL/GenBank/DDBJ databases">
        <authorList>
            <person name="de Groot N.N."/>
        </authorList>
    </citation>
    <scope>NUCLEOTIDE SEQUENCE [LARGE SCALE GENOMIC DNA]</scope>
    <source>
        <strain evidence="11 12">CGMCC 1.3442</strain>
    </source>
</reference>
<feature type="signal peptide" evidence="9">
    <location>
        <begin position="1"/>
        <end position="19"/>
    </location>
</feature>
<dbReference type="PROSITE" id="PS51007">
    <property type="entry name" value="CYTC"/>
    <property type="match status" value="1"/>
</dbReference>
<evidence type="ECO:0000313" key="12">
    <source>
        <dbReference type="Proteomes" id="UP000199334"/>
    </source>
</evidence>
<keyword evidence="4" id="KW-0249">Electron transport</keyword>
<dbReference type="RefSeq" id="WP_093857312.1">
    <property type="nucleotide sequence ID" value="NZ_BJVZ01000004.1"/>
</dbReference>
<dbReference type="OrthoDB" id="7933886at2"/>
<feature type="binding site" description="axial binding residue" evidence="7">
    <location>
        <position position="125"/>
    </location>
    <ligand>
        <name>heme c</name>
        <dbReference type="ChEBI" id="CHEBI:61717"/>
    </ligand>
    <ligandPart>
        <name>Fe</name>
        <dbReference type="ChEBI" id="CHEBI:18248"/>
    </ligandPart>
</feature>
<dbReference type="AlphaFoldDB" id="A0A1H0DKS6"/>
<organism evidence="11 12">
    <name type="scientific">Tenuibacillus multivorans</name>
    <dbReference type="NCBI Taxonomy" id="237069"/>
    <lineage>
        <taxon>Bacteria</taxon>
        <taxon>Bacillati</taxon>
        <taxon>Bacillota</taxon>
        <taxon>Bacilli</taxon>
        <taxon>Bacillales</taxon>
        <taxon>Bacillaceae</taxon>
        <taxon>Tenuibacillus</taxon>
    </lineage>
</organism>
<dbReference type="PANTHER" id="PTHR37823">
    <property type="entry name" value="CYTOCHROME C-553-LIKE"/>
    <property type="match status" value="1"/>
</dbReference>
<dbReference type="EMBL" id="FNIG01000007">
    <property type="protein sequence ID" value="SDN70601.1"/>
    <property type="molecule type" value="Genomic_DNA"/>
</dbReference>
<sequence length="146" mass="14792">MRKLLVGVFSAMLVLAACGGGDDTEDNGGDNGDTNGEAGQEQDNGQDNGNSGDQGGDQGGDDQAGGDDAQNGATAQAGEELFQTNCASCHGGDLSGRMGPSLKNIGDDYAVEDIVSIIQNGKGDMPAVNGVDDEQANQIAEWLVNQ</sequence>
<evidence type="ECO:0000259" key="10">
    <source>
        <dbReference type="PROSITE" id="PS51007"/>
    </source>
</evidence>
<feature type="domain" description="Cytochrome c" evidence="10">
    <location>
        <begin position="73"/>
        <end position="146"/>
    </location>
</feature>
<keyword evidence="3 7" id="KW-0479">Metal-binding</keyword>
<feature type="region of interest" description="Disordered" evidence="8">
    <location>
        <begin position="21"/>
        <end position="78"/>
    </location>
</feature>
<keyword evidence="12" id="KW-1185">Reference proteome</keyword>
<evidence type="ECO:0000313" key="11">
    <source>
        <dbReference type="EMBL" id="SDN70601.1"/>
    </source>
</evidence>
<accession>A0A1H0DKS6</accession>
<name>A0A1H0DKS6_9BACI</name>
<evidence type="ECO:0000256" key="4">
    <source>
        <dbReference type="ARBA" id="ARBA00022982"/>
    </source>
</evidence>
<feature type="chain" id="PRO_5038751936" evidence="9">
    <location>
        <begin position="20"/>
        <end position="146"/>
    </location>
</feature>
<dbReference type="PROSITE" id="PS51257">
    <property type="entry name" value="PROKAR_LIPOPROTEIN"/>
    <property type="match status" value="1"/>
</dbReference>
<dbReference type="PIRSF" id="PIRSF000025">
    <property type="entry name" value="Cytc_Bsub_c550"/>
    <property type="match status" value="1"/>
</dbReference>
<feature type="binding site" description="covalent" evidence="6">
    <location>
        <position position="86"/>
    </location>
    <ligand>
        <name>heme c</name>
        <dbReference type="ChEBI" id="CHEBI:61717"/>
    </ligand>
</feature>
<dbReference type="STRING" id="237069.SAMN05216498_2909"/>
<dbReference type="InterPro" id="IPR051811">
    <property type="entry name" value="Cytochrome_c550/c551-like"/>
</dbReference>
<dbReference type="Pfam" id="PF13442">
    <property type="entry name" value="Cytochrome_CBB3"/>
    <property type="match status" value="1"/>
</dbReference>
<dbReference type="Proteomes" id="UP000199334">
    <property type="component" value="Unassembled WGS sequence"/>
</dbReference>
<evidence type="ECO:0000256" key="2">
    <source>
        <dbReference type="ARBA" id="ARBA00022617"/>
    </source>
</evidence>
<feature type="binding site" description="covalent" evidence="6">
    <location>
        <position position="89"/>
    </location>
    <ligand>
        <name>heme c</name>
        <dbReference type="ChEBI" id="CHEBI:61717"/>
    </ligand>
</feature>